<dbReference type="EMBL" id="LAZR01041574">
    <property type="protein sequence ID" value="KKL11624.1"/>
    <property type="molecule type" value="Genomic_DNA"/>
</dbReference>
<reference evidence="2" key="1">
    <citation type="journal article" date="2015" name="Nature">
        <title>Complex archaea that bridge the gap between prokaryotes and eukaryotes.</title>
        <authorList>
            <person name="Spang A."/>
            <person name="Saw J.H."/>
            <person name="Jorgensen S.L."/>
            <person name="Zaremba-Niedzwiedzka K."/>
            <person name="Martijn J."/>
            <person name="Lind A.E."/>
            <person name="van Eijk R."/>
            <person name="Schleper C."/>
            <person name="Guy L."/>
            <person name="Ettema T.J."/>
        </authorList>
    </citation>
    <scope>NUCLEOTIDE SEQUENCE</scope>
</reference>
<evidence type="ECO:0000313" key="2">
    <source>
        <dbReference type="EMBL" id="KKL11624.1"/>
    </source>
</evidence>
<sequence length="61" mass="6606">MEQDGRTLLDPIVIGPLGIMALIEWLDEGDSDFLDNWLKKPGPERIEGAPSRAAGSAEGEQ</sequence>
<dbReference type="AlphaFoldDB" id="A0A0F9APV5"/>
<evidence type="ECO:0000256" key="1">
    <source>
        <dbReference type="SAM" id="MobiDB-lite"/>
    </source>
</evidence>
<protein>
    <submittedName>
        <fullName evidence="2">Uncharacterized protein</fullName>
    </submittedName>
</protein>
<gene>
    <name evidence="2" type="ORF">LCGC14_2543910</name>
</gene>
<organism evidence="2">
    <name type="scientific">marine sediment metagenome</name>
    <dbReference type="NCBI Taxonomy" id="412755"/>
    <lineage>
        <taxon>unclassified sequences</taxon>
        <taxon>metagenomes</taxon>
        <taxon>ecological metagenomes</taxon>
    </lineage>
</organism>
<accession>A0A0F9APV5</accession>
<name>A0A0F9APV5_9ZZZZ</name>
<proteinExistence type="predicted"/>
<comment type="caution">
    <text evidence="2">The sequence shown here is derived from an EMBL/GenBank/DDBJ whole genome shotgun (WGS) entry which is preliminary data.</text>
</comment>
<feature type="region of interest" description="Disordered" evidence="1">
    <location>
        <begin position="42"/>
        <end position="61"/>
    </location>
</feature>